<evidence type="ECO:0000256" key="7">
    <source>
        <dbReference type="ARBA" id="ARBA00022816"/>
    </source>
</evidence>
<keyword evidence="8" id="KW-0653">Protein transport</keyword>
<dbReference type="InParanoid" id="A7T1X3"/>
<dbReference type="InterPro" id="IPR042537">
    <property type="entry name" value="Nucleoporin_Nup155_C_2"/>
</dbReference>
<feature type="region of interest" description="Disordered" evidence="19">
    <location>
        <begin position="222"/>
        <end position="242"/>
    </location>
</feature>
<dbReference type="Pfam" id="PF03177">
    <property type="entry name" value="Nucleoporin_C"/>
    <property type="match status" value="1"/>
</dbReference>
<dbReference type="InterPro" id="IPR007187">
    <property type="entry name" value="Nucleoporin_Nup133/Nup155_C"/>
</dbReference>
<sequence length="580" mass="66051">EAYLAERRALTSLKHLVDRSYEVIGLWQIICESGFESSVDQMDPVQKDRMRYMKFKDLVINGHEVCSGLISALMNCYLEDSSSTDAISERLRQLCPSLYSSDDAVCTKAGELLTLAKKTVNKAEQTHLLKDALQCYRQVTHQINLELICSILESVRFYEGVVELALYAAHRRDPQGHALHFYKNGESPGDVQGQEAMIARHQCYKCITDCLQRLLAIRQSSAQSPSLPSRPGPPPTPDPNALTPIDAEKYMELTLTLALSSGDELWHVSLYQWLIDNALTDRLLEIKSVHLEAYLKHKTAAQYPNDLKMLDLLWRHYEKTKNYAAAARILSKLAERESGDVSLVQRLEYLSRAIMSAKSSNLRTSSSKEGEFLHELEEKLEVARIQSQVYEALSRRHASRPSPHLQDALNQLNNRLVDVTTLYGEYADLFSLAECKLAIVHCAGHYEPTLIETLWREIIDKELKESSSSSPSDRIALISSKMVALGRTYVHSERYFPLGALVLILERYSAELDWDPTWVFMTMLEIGIPFPVLHGIYDRMFKAKDPCWQAINKPLHVLEVIYHLLTKYLDTPSLMAPYER</sequence>
<organism evidence="21 22">
    <name type="scientific">Nematostella vectensis</name>
    <name type="common">Starlet sea anemone</name>
    <dbReference type="NCBI Taxonomy" id="45351"/>
    <lineage>
        <taxon>Eukaryota</taxon>
        <taxon>Metazoa</taxon>
        <taxon>Cnidaria</taxon>
        <taxon>Anthozoa</taxon>
        <taxon>Hexacorallia</taxon>
        <taxon>Actiniaria</taxon>
        <taxon>Edwardsiidae</taxon>
        <taxon>Nematostella</taxon>
    </lineage>
</organism>
<dbReference type="FunFam" id="1.25.40.450:FF:000001">
    <property type="entry name" value="Nuclear pore complex protein"/>
    <property type="match status" value="1"/>
</dbReference>
<evidence type="ECO:0000256" key="8">
    <source>
        <dbReference type="ARBA" id="ARBA00022927"/>
    </source>
</evidence>
<reference evidence="21 22" key="1">
    <citation type="journal article" date="2007" name="Science">
        <title>Sea anemone genome reveals ancestral eumetazoan gene repertoire and genomic organization.</title>
        <authorList>
            <person name="Putnam N.H."/>
            <person name="Srivastava M."/>
            <person name="Hellsten U."/>
            <person name="Dirks B."/>
            <person name="Chapman J."/>
            <person name="Salamov A."/>
            <person name="Terry A."/>
            <person name="Shapiro H."/>
            <person name="Lindquist E."/>
            <person name="Kapitonov V.V."/>
            <person name="Jurka J."/>
            <person name="Genikhovich G."/>
            <person name="Grigoriev I.V."/>
            <person name="Lucas S.M."/>
            <person name="Steele R.E."/>
            <person name="Finnerty J.R."/>
            <person name="Technau U."/>
            <person name="Martindale M.Q."/>
            <person name="Rokhsar D.S."/>
        </authorList>
    </citation>
    <scope>NUCLEOTIDE SEQUENCE [LARGE SCALE GENOMIC DNA]</scope>
    <source>
        <strain evidence="22">CH2 X CH6</strain>
    </source>
</reference>
<protein>
    <recommendedName>
        <fullName evidence="16">Nuclear pore complex protein Nup155</fullName>
    </recommendedName>
    <alternativeName>
        <fullName evidence="17">155 kDa nucleoporin</fullName>
    </alternativeName>
    <alternativeName>
        <fullName evidence="18">Nucleoporin Nup155</fullName>
    </alternativeName>
</protein>
<name>A7T1X3_NEMVE</name>
<keyword evidence="13" id="KW-0325">Glycoprotein</keyword>
<keyword evidence="12" id="KW-1015">Disulfide bond</keyword>
<dbReference type="OMA" id="YVARMEC"/>
<keyword evidence="9" id="KW-0811">Translocation</keyword>
<comment type="subcellular location">
    <subcellularLocation>
        <location evidence="1">Nucleus membrane</location>
        <topology evidence="1">Peripheral membrane protein</topology>
        <orientation evidence="1">Cytoplasmic side</orientation>
    </subcellularLocation>
    <subcellularLocation>
        <location evidence="3">Nucleus membrane</location>
        <topology evidence="3">Peripheral membrane protein</topology>
        <orientation evidence="3">Nucleoplasmic side</orientation>
    </subcellularLocation>
    <subcellularLocation>
        <location evidence="2">Nucleus</location>
        <location evidence="2">Nuclear pore complex</location>
    </subcellularLocation>
</comment>
<dbReference type="InterPro" id="IPR042538">
    <property type="entry name" value="Nucleoporin_Nup155_C_3"/>
</dbReference>
<dbReference type="AlphaFoldDB" id="A7T1X3"/>
<keyword evidence="10" id="KW-0906">Nuclear pore complex</keyword>
<evidence type="ECO:0000256" key="11">
    <source>
        <dbReference type="ARBA" id="ARBA00023136"/>
    </source>
</evidence>
<evidence type="ECO:0000256" key="13">
    <source>
        <dbReference type="ARBA" id="ARBA00023180"/>
    </source>
</evidence>
<dbReference type="HOGENOM" id="CLU_016036_1_0_1"/>
<dbReference type="GO" id="GO:0031965">
    <property type="term" value="C:nuclear membrane"/>
    <property type="evidence" value="ECO:0007669"/>
    <property type="project" value="UniProtKB-SubCell"/>
</dbReference>
<evidence type="ECO:0000256" key="16">
    <source>
        <dbReference type="ARBA" id="ARBA00068608"/>
    </source>
</evidence>
<feature type="domain" description="Nucleoporin Nup133/Nup155-like C-terminal" evidence="20">
    <location>
        <begin position="1"/>
        <end position="571"/>
    </location>
</feature>
<evidence type="ECO:0000259" key="20">
    <source>
        <dbReference type="Pfam" id="PF03177"/>
    </source>
</evidence>
<evidence type="ECO:0000256" key="10">
    <source>
        <dbReference type="ARBA" id="ARBA00023132"/>
    </source>
</evidence>
<evidence type="ECO:0000313" key="22">
    <source>
        <dbReference type="Proteomes" id="UP000001593"/>
    </source>
</evidence>
<evidence type="ECO:0000256" key="18">
    <source>
        <dbReference type="ARBA" id="ARBA00078199"/>
    </source>
</evidence>
<dbReference type="Gene3D" id="1.20.120.1880">
    <property type="entry name" value="Nucleoporin, helical C-terminal domain"/>
    <property type="match status" value="1"/>
</dbReference>
<dbReference type="Proteomes" id="UP000001593">
    <property type="component" value="Unassembled WGS sequence"/>
</dbReference>
<evidence type="ECO:0000256" key="14">
    <source>
        <dbReference type="ARBA" id="ARBA00023242"/>
    </source>
</evidence>
<evidence type="ECO:0000256" key="5">
    <source>
        <dbReference type="ARBA" id="ARBA00022448"/>
    </source>
</evidence>
<feature type="non-terminal residue" evidence="21">
    <location>
        <position position="1"/>
    </location>
</feature>
<dbReference type="FunFam" id="1.25.40.440:FF:000001">
    <property type="entry name" value="Nuclear pore complex subunit"/>
    <property type="match status" value="1"/>
</dbReference>
<dbReference type="GO" id="GO:0015031">
    <property type="term" value="P:protein transport"/>
    <property type="evidence" value="ECO:0007669"/>
    <property type="project" value="UniProtKB-KW"/>
</dbReference>
<keyword evidence="22" id="KW-1185">Reference proteome</keyword>
<keyword evidence="6" id="KW-0597">Phosphoprotein</keyword>
<dbReference type="eggNOG" id="KOG1900">
    <property type="taxonomic scope" value="Eukaryota"/>
</dbReference>
<evidence type="ECO:0000256" key="15">
    <source>
        <dbReference type="ARBA" id="ARBA00058219"/>
    </source>
</evidence>
<comment type="function">
    <text evidence="15">Essential component of nuclear pore complex. Could be essessential for embryogenesis. Nucleoporins may be involved both in binding and translocating proteins during nucleocytoplasmic transport.</text>
</comment>
<evidence type="ECO:0000256" key="19">
    <source>
        <dbReference type="SAM" id="MobiDB-lite"/>
    </source>
</evidence>
<dbReference type="PANTHER" id="PTHR10350:SF6">
    <property type="entry name" value="NUCLEAR PORE COMPLEX PROTEIN NUP155"/>
    <property type="match status" value="1"/>
</dbReference>
<dbReference type="Gene3D" id="1.25.40.440">
    <property type="entry name" value="Nucleoporin, helical domain, central subdomain"/>
    <property type="match status" value="1"/>
</dbReference>
<evidence type="ECO:0000256" key="4">
    <source>
        <dbReference type="ARBA" id="ARBA00007373"/>
    </source>
</evidence>
<dbReference type="PhylomeDB" id="A7T1X3"/>
<evidence type="ECO:0000256" key="3">
    <source>
        <dbReference type="ARBA" id="ARBA00004620"/>
    </source>
</evidence>
<dbReference type="Gene3D" id="1.25.40.450">
    <property type="entry name" value="Nucleoporin, helical domain, N-terminal subdomain"/>
    <property type="match status" value="1"/>
</dbReference>
<dbReference type="STRING" id="45351.A7T1X3"/>
<dbReference type="FunFam" id="1.20.120.1880:FF:000001">
    <property type="entry name" value="Nuclear pore complex protein Nup155"/>
    <property type="match status" value="1"/>
</dbReference>
<keyword evidence="7" id="KW-0509">mRNA transport</keyword>
<dbReference type="GO" id="GO:0005643">
    <property type="term" value="C:nuclear pore"/>
    <property type="evidence" value="ECO:0007669"/>
    <property type="project" value="UniProtKB-SubCell"/>
</dbReference>
<dbReference type="PANTHER" id="PTHR10350">
    <property type="entry name" value="NUCLEAR PORE COMPLEX PROTEIN NUP155"/>
    <property type="match status" value="1"/>
</dbReference>
<keyword evidence="11" id="KW-0472">Membrane</keyword>
<dbReference type="InterPro" id="IPR004870">
    <property type="entry name" value="Nucleoporin_Nup155"/>
</dbReference>
<keyword evidence="5" id="KW-0813">Transport</keyword>
<dbReference type="EMBL" id="DS470168">
    <property type="protein sequence ID" value="EDO30041.1"/>
    <property type="molecule type" value="Genomic_DNA"/>
</dbReference>
<comment type="similarity">
    <text evidence="4">Belongs to the non-repetitive/WGA-negative nucleoporin family.</text>
</comment>
<evidence type="ECO:0000256" key="9">
    <source>
        <dbReference type="ARBA" id="ARBA00023010"/>
    </source>
</evidence>
<gene>
    <name evidence="21" type="ORF">NEMVEDRAFT_v1g142315</name>
</gene>
<evidence type="ECO:0000256" key="17">
    <source>
        <dbReference type="ARBA" id="ARBA00077084"/>
    </source>
</evidence>
<evidence type="ECO:0000256" key="6">
    <source>
        <dbReference type="ARBA" id="ARBA00022553"/>
    </source>
</evidence>
<dbReference type="GO" id="GO:0017056">
    <property type="term" value="F:structural constituent of nuclear pore"/>
    <property type="evidence" value="ECO:0007669"/>
    <property type="project" value="InterPro"/>
</dbReference>
<evidence type="ECO:0000256" key="2">
    <source>
        <dbReference type="ARBA" id="ARBA00004567"/>
    </source>
</evidence>
<keyword evidence="14" id="KW-0539">Nucleus</keyword>
<evidence type="ECO:0000256" key="12">
    <source>
        <dbReference type="ARBA" id="ARBA00023157"/>
    </source>
</evidence>
<accession>A7T1X3</accession>
<evidence type="ECO:0000256" key="1">
    <source>
        <dbReference type="ARBA" id="ARBA00004335"/>
    </source>
</evidence>
<proteinExistence type="inferred from homology"/>
<dbReference type="InterPro" id="IPR042533">
    <property type="entry name" value="Nucleoporin_Nup155_C_1"/>
</dbReference>
<dbReference type="Gene3D" id="1.20.58.1780">
    <property type="match status" value="1"/>
</dbReference>
<feature type="compositionally biased region" description="Pro residues" evidence="19">
    <location>
        <begin position="228"/>
        <end position="238"/>
    </location>
</feature>
<evidence type="ECO:0000313" key="21">
    <source>
        <dbReference type="EMBL" id="EDO30041.1"/>
    </source>
</evidence>
<dbReference type="GO" id="GO:0051028">
    <property type="term" value="P:mRNA transport"/>
    <property type="evidence" value="ECO:0007669"/>
    <property type="project" value="UniProtKB-KW"/>
</dbReference>